<dbReference type="KEGG" id="ptq:P700755_002233"/>
<evidence type="ECO:0000313" key="2">
    <source>
        <dbReference type="Proteomes" id="UP000008514"/>
    </source>
</evidence>
<evidence type="ECO:0008006" key="3">
    <source>
        <dbReference type="Google" id="ProtNLM"/>
    </source>
</evidence>
<dbReference type="eggNOG" id="COG3468">
    <property type="taxonomic scope" value="Bacteria"/>
</dbReference>
<proteinExistence type="predicted"/>
<dbReference type="HOGENOM" id="CLU_057855_0_0_10"/>
<organism evidence="1 2">
    <name type="scientific">Psychroflexus torquis (strain ATCC 700755 / CIP 106069 / ACAM 623)</name>
    <dbReference type="NCBI Taxonomy" id="313595"/>
    <lineage>
        <taxon>Bacteria</taxon>
        <taxon>Pseudomonadati</taxon>
        <taxon>Bacteroidota</taxon>
        <taxon>Flavobacteriia</taxon>
        <taxon>Flavobacteriales</taxon>
        <taxon>Flavobacteriaceae</taxon>
        <taxon>Psychroflexus</taxon>
    </lineage>
</organism>
<accession>K4IER0</accession>
<gene>
    <name evidence="1" type="ordered locus">P700755_002233</name>
</gene>
<sequence>MVLLLTLVFSPSYSQQNYLPGYIIKKNKDTINGTIDFRDWDKTPDEIKFKSNTINNPVAYKPLDIIEFGVEDQIYSSGIVETEVTKLSTNELKTSTQLNIKIDTTFLQVLIRGDKELFYYKNKDSRQNYYIKRDGKFDLLVHKKYIQEQGTTGKNVIVENNRYLGQLTLYLKDCPTISSKLKNTSYTEGSLFRLFRYYNECTSVDITFQKERKKLIIEVGALVGASLTSLKLSGSEFPELTRVDYPQSVNFAGGIFLDLIFPKYQHKWSINSELFYSSYNVENQFKEVLSGENNFSTTTTEFAYSYIKLNTLVRLKYPVGNMFIYVNAGVSNGFSISETNYLKEEIVFNSRVSIVEGRALPLTRNYEQGVLFGTGLTYKRYSFEVRTEIGTGISKYIELSSTTTRFQFLLGYKF</sequence>
<dbReference type="EMBL" id="CP003879">
    <property type="protein sequence ID" value="AFU69022.1"/>
    <property type="molecule type" value="Genomic_DNA"/>
</dbReference>
<reference evidence="1" key="1">
    <citation type="submission" date="2006-03" db="EMBL/GenBank/DDBJ databases">
        <authorList>
            <person name="Bowman J."/>
            <person name="Ferriera S."/>
            <person name="Johnson J."/>
            <person name="Kravitz S."/>
            <person name="Halpern A."/>
            <person name="Remington K."/>
            <person name="Beeson K."/>
            <person name="Tran B."/>
            <person name="Rogers Y.-H."/>
            <person name="Friedman R."/>
            <person name="Venter J.C."/>
        </authorList>
    </citation>
    <scope>NUCLEOTIDE SEQUENCE [LARGE SCALE GENOMIC DNA]</scope>
    <source>
        <strain evidence="1">ATCC 700755</strain>
    </source>
</reference>
<dbReference type="Proteomes" id="UP000008514">
    <property type="component" value="Chromosome"/>
</dbReference>
<dbReference type="AlphaFoldDB" id="K4IER0"/>
<protein>
    <recommendedName>
        <fullName evidence="3">Outer membrane protein beta-barrel domain-containing protein</fullName>
    </recommendedName>
</protein>
<keyword evidence="2" id="KW-1185">Reference proteome</keyword>
<reference evidence="1" key="2">
    <citation type="submission" date="2012-09" db="EMBL/GenBank/DDBJ databases">
        <title>The complete sequence of Psychroflexus torquis an extreme psychrophile from sea-ice that is stimulated by light.</title>
        <authorList>
            <person name="Feng S."/>
            <person name="Powell S.M."/>
            <person name="Bowman J.P."/>
        </authorList>
    </citation>
    <scope>NUCLEOTIDE SEQUENCE [LARGE SCALE GENOMIC DNA]</scope>
    <source>
        <strain evidence="1">ATCC 700755</strain>
    </source>
</reference>
<evidence type="ECO:0000313" key="1">
    <source>
        <dbReference type="EMBL" id="AFU69022.1"/>
    </source>
</evidence>
<dbReference type="STRING" id="313595.P700755_002233"/>
<name>K4IER0_PSYTT</name>